<gene>
    <name evidence="8" type="ORF">AOQ84DRAFT_299289</name>
</gene>
<evidence type="ECO:0000256" key="4">
    <source>
        <dbReference type="ARBA" id="ARBA00022964"/>
    </source>
</evidence>
<comment type="cofactor">
    <cofactor evidence="1">
        <name>Fe(2+)</name>
        <dbReference type="ChEBI" id="CHEBI:29033"/>
    </cofactor>
</comment>
<keyword evidence="4 8" id="KW-0223">Dioxygenase</keyword>
<dbReference type="GO" id="GO:0005737">
    <property type="term" value="C:cytoplasm"/>
    <property type="evidence" value="ECO:0007669"/>
    <property type="project" value="TreeGrafter"/>
</dbReference>
<dbReference type="Gene3D" id="3.60.130.10">
    <property type="entry name" value="Clavaminate synthase-like"/>
    <property type="match status" value="1"/>
</dbReference>
<dbReference type="InterPro" id="IPR042098">
    <property type="entry name" value="TauD-like_sf"/>
</dbReference>
<organism evidence="8 9">
    <name type="scientific">Glonium stellatum</name>
    <dbReference type="NCBI Taxonomy" id="574774"/>
    <lineage>
        <taxon>Eukaryota</taxon>
        <taxon>Fungi</taxon>
        <taxon>Dikarya</taxon>
        <taxon>Ascomycota</taxon>
        <taxon>Pezizomycotina</taxon>
        <taxon>Dothideomycetes</taxon>
        <taxon>Pleosporomycetidae</taxon>
        <taxon>Gloniales</taxon>
        <taxon>Gloniaceae</taxon>
        <taxon>Glonium</taxon>
    </lineage>
</organism>
<keyword evidence="6" id="KW-0408">Iron</keyword>
<dbReference type="SUPFAM" id="SSF51197">
    <property type="entry name" value="Clavaminate synthase-like"/>
    <property type="match status" value="1"/>
</dbReference>
<evidence type="ECO:0000256" key="1">
    <source>
        <dbReference type="ARBA" id="ARBA00001954"/>
    </source>
</evidence>
<evidence type="ECO:0000313" key="9">
    <source>
        <dbReference type="Proteomes" id="UP000250140"/>
    </source>
</evidence>
<evidence type="ECO:0000313" key="8">
    <source>
        <dbReference type="EMBL" id="OCL05263.1"/>
    </source>
</evidence>
<reference evidence="8 9" key="1">
    <citation type="journal article" date="2016" name="Nat. Commun.">
        <title>Ectomycorrhizal ecology is imprinted in the genome of the dominant symbiotic fungus Cenococcum geophilum.</title>
        <authorList>
            <consortium name="DOE Joint Genome Institute"/>
            <person name="Peter M."/>
            <person name="Kohler A."/>
            <person name="Ohm R.A."/>
            <person name="Kuo A."/>
            <person name="Krutzmann J."/>
            <person name="Morin E."/>
            <person name="Arend M."/>
            <person name="Barry K.W."/>
            <person name="Binder M."/>
            <person name="Choi C."/>
            <person name="Clum A."/>
            <person name="Copeland A."/>
            <person name="Grisel N."/>
            <person name="Haridas S."/>
            <person name="Kipfer T."/>
            <person name="LaButti K."/>
            <person name="Lindquist E."/>
            <person name="Lipzen A."/>
            <person name="Maire R."/>
            <person name="Meier B."/>
            <person name="Mihaltcheva S."/>
            <person name="Molinier V."/>
            <person name="Murat C."/>
            <person name="Poggeler S."/>
            <person name="Quandt C.A."/>
            <person name="Sperisen C."/>
            <person name="Tritt A."/>
            <person name="Tisserant E."/>
            <person name="Crous P.W."/>
            <person name="Henrissat B."/>
            <person name="Nehls U."/>
            <person name="Egli S."/>
            <person name="Spatafora J.W."/>
            <person name="Grigoriev I.V."/>
            <person name="Martin F.M."/>
        </authorList>
    </citation>
    <scope>NUCLEOTIDE SEQUENCE [LARGE SCALE GENOMIC DNA]</scope>
    <source>
        <strain evidence="8 9">CBS 207.34</strain>
    </source>
</reference>
<dbReference type="PANTHER" id="PTHR30468">
    <property type="entry name" value="ALPHA-KETOGLUTARATE-DEPENDENT SULFONATE DIOXYGENASE"/>
    <property type="match status" value="1"/>
</dbReference>
<dbReference type="GO" id="GO:0016706">
    <property type="term" value="F:2-oxoglutarate-dependent dioxygenase activity"/>
    <property type="evidence" value="ECO:0007669"/>
    <property type="project" value="TreeGrafter"/>
</dbReference>
<dbReference type="Proteomes" id="UP000250140">
    <property type="component" value="Unassembled WGS sequence"/>
</dbReference>
<accession>A0A8E2EVU9</accession>
<protein>
    <submittedName>
        <fullName evidence="8">TfdA family taurine dioxygenase</fullName>
    </submittedName>
</protein>
<dbReference type="InterPro" id="IPR051323">
    <property type="entry name" value="AtsK-like"/>
</dbReference>
<evidence type="ECO:0000259" key="7">
    <source>
        <dbReference type="Pfam" id="PF02668"/>
    </source>
</evidence>
<dbReference type="AlphaFoldDB" id="A0A8E2EVU9"/>
<keyword evidence="5" id="KW-0560">Oxidoreductase</keyword>
<keyword evidence="3" id="KW-0479">Metal-binding</keyword>
<dbReference type="InterPro" id="IPR003819">
    <property type="entry name" value="TauD/TfdA-like"/>
</dbReference>
<dbReference type="EMBL" id="KV750330">
    <property type="protein sequence ID" value="OCL05263.1"/>
    <property type="molecule type" value="Genomic_DNA"/>
</dbReference>
<sequence length="357" mass="40077">MPFALLDTKLIHEPLKYSGSLDHLEFIEVTPIIGREYPTAKIKDILGASNIEQQIRDLAIIISERGVCFFRASQDDLEVEDLKKFTDLVGKLSGRPKENGLHVHPLYRDPANVPMGNGKTDENIYVINSEAQKKMYRSMIKNRPVEPQDLAREWHSDATFESCPSDFSCLLMQETPPHGGDTLWYSGYELYDRISPSFRAYLETLTATCAQPVFRTASAAGNYAIMSPRGSPLNADDSFAPSHPVIRTNRVTGWKSVFAGLGLHVSRINDVYTYEDQMIREYLMRVLTRNHDCVARMHWTKNSVAIWNNSCVFHAATPDTHLVPGSLRLGIRASSIGEVPYLDPNSTSRREALGSAT</sequence>
<keyword evidence="9" id="KW-1185">Reference proteome</keyword>
<proteinExistence type="inferred from homology"/>
<evidence type="ECO:0000256" key="2">
    <source>
        <dbReference type="ARBA" id="ARBA00005896"/>
    </source>
</evidence>
<feature type="domain" description="TauD/TfdA-like" evidence="7">
    <location>
        <begin position="31"/>
        <end position="318"/>
    </location>
</feature>
<evidence type="ECO:0000256" key="3">
    <source>
        <dbReference type="ARBA" id="ARBA00022723"/>
    </source>
</evidence>
<name>A0A8E2EVU9_9PEZI</name>
<dbReference type="GO" id="GO:0046872">
    <property type="term" value="F:metal ion binding"/>
    <property type="evidence" value="ECO:0007669"/>
    <property type="project" value="UniProtKB-KW"/>
</dbReference>
<evidence type="ECO:0000256" key="6">
    <source>
        <dbReference type="ARBA" id="ARBA00023004"/>
    </source>
</evidence>
<dbReference type="PANTHER" id="PTHR30468:SF10">
    <property type="entry name" value="TAUD_TFDA-LIKE DOMAIN-CONTAINING PROTEIN"/>
    <property type="match status" value="1"/>
</dbReference>
<dbReference type="OrthoDB" id="10257314at2759"/>
<dbReference type="Pfam" id="PF02668">
    <property type="entry name" value="TauD"/>
    <property type="match status" value="1"/>
</dbReference>
<evidence type="ECO:0000256" key="5">
    <source>
        <dbReference type="ARBA" id="ARBA00023002"/>
    </source>
</evidence>
<comment type="similarity">
    <text evidence="2">Belongs to the TfdA dioxygenase family.</text>
</comment>